<dbReference type="GO" id="GO:0005783">
    <property type="term" value="C:endoplasmic reticulum"/>
    <property type="evidence" value="ECO:0007669"/>
    <property type="project" value="TreeGrafter"/>
</dbReference>
<dbReference type="PANTHER" id="PTHR13315:SF1">
    <property type="entry name" value="PROTEIN TED1"/>
    <property type="match status" value="1"/>
</dbReference>
<gene>
    <name evidence="3" type="ORF">LTR84_011562</name>
</gene>
<organism evidence="3 4">
    <name type="scientific">Exophiala bonariae</name>
    <dbReference type="NCBI Taxonomy" id="1690606"/>
    <lineage>
        <taxon>Eukaryota</taxon>
        <taxon>Fungi</taxon>
        <taxon>Dikarya</taxon>
        <taxon>Ascomycota</taxon>
        <taxon>Pezizomycotina</taxon>
        <taxon>Eurotiomycetes</taxon>
        <taxon>Chaetothyriomycetidae</taxon>
        <taxon>Chaetothyriales</taxon>
        <taxon>Herpotrichiellaceae</taxon>
        <taxon>Exophiala</taxon>
    </lineage>
</organism>
<evidence type="ECO:0000313" key="3">
    <source>
        <dbReference type="EMBL" id="KAK5057562.1"/>
    </source>
</evidence>
<dbReference type="EMBL" id="JAVRRD010000006">
    <property type="protein sequence ID" value="KAK5057562.1"/>
    <property type="molecule type" value="Genomic_DNA"/>
</dbReference>
<dbReference type="AlphaFoldDB" id="A0AAV9NGC3"/>
<sequence length="551" mass="62773">MYILSFANRLLRLLVPLALCLTTYLYSYVVFHGCVFPSTDASHLNAWSQTFRQHWPFVQTSSDPTNASLRAPFRLLVLADPQLEGDSSLPTPENAFLAKLTRQWTRIRTRDSAPIYPLMFDVTRQVFLRDIPDALQAARKRLDLFGNDYYLGHIYRTLHWWNQPTHVTVLGDLIGSQWVTDEEFEWRGWRYWNRVFANGHRVQDELTSSAEDDGEITYDMTDPAWATRTINIAGNHDIGYAGDVSDRRMERFERVFGKANWDVRFQYAQVSNRSEDTSLVEPSIHLIVLNSLVLDGPALSRDLQGQSYDYLNTLISKRLRPVEDRSSFTLLLTHLPLHKGQGVCVDAPHFDYWGDDDGGGIYKPHGVKEQNHLSEYASHQGTLEALFGMTGNTGAPALGKGRKGLILNGHDHEGCDTWHSIPKDTIYTFNGENSSEQPKTTWNATHWTHAIRSQSHTGIREVTLRSMMGDYSGNAGLLSAWFDFESGEWEYDIQMCSLNVKVWWAVHVIDVISIVLLLFVLVCYCLRSAEKTVRSTPAPPKLVSRLSVKEK</sequence>
<feature type="transmembrane region" description="Helical" evidence="2">
    <location>
        <begin position="502"/>
        <end position="526"/>
    </location>
</feature>
<name>A0AAV9NGC3_9EURO</name>
<evidence type="ECO:0000256" key="1">
    <source>
        <dbReference type="ARBA" id="ARBA00023136"/>
    </source>
</evidence>
<dbReference type="GeneID" id="89979712"/>
<dbReference type="SUPFAM" id="SSF56300">
    <property type="entry name" value="Metallo-dependent phosphatases"/>
    <property type="match status" value="1"/>
</dbReference>
<dbReference type="InterPro" id="IPR033308">
    <property type="entry name" value="PGAP5/Cdc1/Ted1"/>
</dbReference>
<proteinExistence type="predicted"/>
<dbReference type="PANTHER" id="PTHR13315">
    <property type="entry name" value="METALLO PHOSPHOESTERASE RELATED"/>
    <property type="match status" value="1"/>
</dbReference>
<dbReference type="InterPro" id="IPR029052">
    <property type="entry name" value="Metallo-depent_PP-like"/>
</dbReference>
<keyword evidence="1 2" id="KW-0472">Membrane</keyword>
<dbReference type="GO" id="GO:0006506">
    <property type="term" value="P:GPI anchor biosynthetic process"/>
    <property type="evidence" value="ECO:0007669"/>
    <property type="project" value="InterPro"/>
</dbReference>
<accession>A0AAV9NGC3</accession>
<dbReference type="RefSeq" id="XP_064708680.1">
    <property type="nucleotide sequence ID" value="XM_064855091.1"/>
</dbReference>
<keyword evidence="2" id="KW-0812">Transmembrane</keyword>
<comment type="caution">
    <text evidence="3">The sequence shown here is derived from an EMBL/GenBank/DDBJ whole genome shotgun (WGS) entry which is preliminary data.</text>
</comment>
<dbReference type="GO" id="GO:0016020">
    <property type="term" value="C:membrane"/>
    <property type="evidence" value="ECO:0007669"/>
    <property type="project" value="GOC"/>
</dbReference>
<evidence type="ECO:0000313" key="4">
    <source>
        <dbReference type="Proteomes" id="UP001358417"/>
    </source>
</evidence>
<protein>
    <recommendedName>
        <fullName evidence="5">Calcineurin-like phosphoesterase domain-containing protein</fullName>
    </recommendedName>
</protein>
<dbReference type="Proteomes" id="UP001358417">
    <property type="component" value="Unassembled WGS sequence"/>
</dbReference>
<evidence type="ECO:0008006" key="5">
    <source>
        <dbReference type="Google" id="ProtNLM"/>
    </source>
</evidence>
<keyword evidence="2" id="KW-1133">Transmembrane helix</keyword>
<reference evidence="3 4" key="1">
    <citation type="submission" date="2023-08" db="EMBL/GenBank/DDBJ databases">
        <title>Black Yeasts Isolated from many extreme environments.</title>
        <authorList>
            <person name="Coleine C."/>
            <person name="Stajich J.E."/>
            <person name="Selbmann L."/>
        </authorList>
    </citation>
    <scope>NUCLEOTIDE SEQUENCE [LARGE SCALE GENOMIC DNA]</scope>
    <source>
        <strain evidence="3 4">CCFEE 5792</strain>
    </source>
</reference>
<evidence type="ECO:0000256" key="2">
    <source>
        <dbReference type="SAM" id="Phobius"/>
    </source>
</evidence>
<keyword evidence="4" id="KW-1185">Reference proteome</keyword>